<sequence length="102" mass="10791">MPASRPLSAGRYNLSFHRPPSGLALYPQIIGPGDPPRHSSDSSQCPKREQLRAPKAPCKGSPPPACLRSGHFLARFKPPGRKRATRTSSGSSTAAPPKPSAP</sequence>
<dbReference type="AlphaFoldDB" id="A0AAV7RY98"/>
<feature type="compositionally biased region" description="Basic and acidic residues" evidence="1">
    <location>
        <begin position="35"/>
        <end position="52"/>
    </location>
</feature>
<comment type="caution">
    <text evidence="2">The sequence shown here is derived from an EMBL/GenBank/DDBJ whole genome shotgun (WGS) entry which is preliminary data.</text>
</comment>
<evidence type="ECO:0000313" key="3">
    <source>
        <dbReference type="Proteomes" id="UP001066276"/>
    </source>
</evidence>
<organism evidence="2 3">
    <name type="scientific">Pleurodeles waltl</name>
    <name type="common">Iberian ribbed newt</name>
    <dbReference type="NCBI Taxonomy" id="8319"/>
    <lineage>
        <taxon>Eukaryota</taxon>
        <taxon>Metazoa</taxon>
        <taxon>Chordata</taxon>
        <taxon>Craniata</taxon>
        <taxon>Vertebrata</taxon>
        <taxon>Euteleostomi</taxon>
        <taxon>Amphibia</taxon>
        <taxon>Batrachia</taxon>
        <taxon>Caudata</taxon>
        <taxon>Salamandroidea</taxon>
        <taxon>Salamandridae</taxon>
        <taxon>Pleurodelinae</taxon>
        <taxon>Pleurodeles</taxon>
    </lineage>
</organism>
<name>A0AAV7RY98_PLEWA</name>
<dbReference type="Proteomes" id="UP001066276">
    <property type="component" value="Chromosome 5"/>
</dbReference>
<gene>
    <name evidence="2" type="ORF">NDU88_008908</name>
</gene>
<evidence type="ECO:0000256" key="1">
    <source>
        <dbReference type="SAM" id="MobiDB-lite"/>
    </source>
</evidence>
<evidence type="ECO:0000313" key="2">
    <source>
        <dbReference type="EMBL" id="KAJ1156184.1"/>
    </source>
</evidence>
<feature type="region of interest" description="Disordered" evidence="1">
    <location>
        <begin position="25"/>
        <end position="102"/>
    </location>
</feature>
<accession>A0AAV7RY98</accession>
<reference evidence="2" key="1">
    <citation type="journal article" date="2022" name="bioRxiv">
        <title>Sequencing and chromosome-scale assembly of the giantPleurodeles waltlgenome.</title>
        <authorList>
            <person name="Brown T."/>
            <person name="Elewa A."/>
            <person name="Iarovenko S."/>
            <person name="Subramanian E."/>
            <person name="Araus A.J."/>
            <person name="Petzold A."/>
            <person name="Susuki M."/>
            <person name="Suzuki K.-i.T."/>
            <person name="Hayashi T."/>
            <person name="Toyoda A."/>
            <person name="Oliveira C."/>
            <person name="Osipova E."/>
            <person name="Leigh N.D."/>
            <person name="Simon A."/>
            <person name="Yun M.H."/>
        </authorList>
    </citation>
    <scope>NUCLEOTIDE SEQUENCE</scope>
    <source>
        <strain evidence="2">20211129_DDA</strain>
        <tissue evidence="2">Liver</tissue>
    </source>
</reference>
<feature type="region of interest" description="Disordered" evidence="1">
    <location>
        <begin position="1"/>
        <end position="20"/>
    </location>
</feature>
<keyword evidence="3" id="KW-1185">Reference proteome</keyword>
<feature type="compositionally biased region" description="Low complexity" evidence="1">
    <location>
        <begin position="86"/>
        <end position="95"/>
    </location>
</feature>
<dbReference type="EMBL" id="JANPWB010000009">
    <property type="protein sequence ID" value="KAJ1156184.1"/>
    <property type="molecule type" value="Genomic_DNA"/>
</dbReference>
<proteinExistence type="predicted"/>
<protein>
    <submittedName>
        <fullName evidence="2">Uncharacterized protein</fullName>
    </submittedName>
</protein>